<proteinExistence type="predicted"/>
<accession>A0A2G5DAI4</accession>
<dbReference type="AlphaFoldDB" id="A0A2G5DAI4"/>
<evidence type="ECO:0000313" key="2">
    <source>
        <dbReference type="Proteomes" id="UP000230069"/>
    </source>
</evidence>
<dbReference type="Proteomes" id="UP000230069">
    <property type="component" value="Unassembled WGS sequence"/>
</dbReference>
<reference evidence="1 2" key="1">
    <citation type="submission" date="2017-09" db="EMBL/GenBank/DDBJ databases">
        <title>WGS assembly of Aquilegia coerulea Goldsmith.</title>
        <authorList>
            <person name="Hodges S."/>
            <person name="Kramer E."/>
            <person name="Nordborg M."/>
            <person name="Tomkins J."/>
            <person name="Borevitz J."/>
            <person name="Derieg N."/>
            <person name="Yan J."/>
            <person name="Mihaltcheva S."/>
            <person name="Hayes R.D."/>
            <person name="Rokhsar D."/>
        </authorList>
    </citation>
    <scope>NUCLEOTIDE SEQUENCE [LARGE SCALE GENOMIC DNA]</scope>
    <source>
        <strain evidence="2">cv. Goldsmith</strain>
    </source>
</reference>
<name>A0A2G5DAI4_AQUCA</name>
<protein>
    <submittedName>
        <fullName evidence="1">Uncharacterized protein</fullName>
    </submittedName>
</protein>
<dbReference type="InParanoid" id="A0A2G5DAI4"/>
<gene>
    <name evidence="1" type="ORF">AQUCO_02500326v1</name>
</gene>
<evidence type="ECO:0000313" key="1">
    <source>
        <dbReference type="EMBL" id="PIA40540.1"/>
    </source>
</evidence>
<organism evidence="1 2">
    <name type="scientific">Aquilegia coerulea</name>
    <name type="common">Rocky mountain columbine</name>
    <dbReference type="NCBI Taxonomy" id="218851"/>
    <lineage>
        <taxon>Eukaryota</taxon>
        <taxon>Viridiplantae</taxon>
        <taxon>Streptophyta</taxon>
        <taxon>Embryophyta</taxon>
        <taxon>Tracheophyta</taxon>
        <taxon>Spermatophyta</taxon>
        <taxon>Magnoliopsida</taxon>
        <taxon>Ranunculales</taxon>
        <taxon>Ranunculaceae</taxon>
        <taxon>Thalictroideae</taxon>
        <taxon>Aquilegia</taxon>
    </lineage>
</organism>
<dbReference type="EMBL" id="KZ305042">
    <property type="protein sequence ID" value="PIA40540.1"/>
    <property type="molecule type" value="Genomic_DNA"/>
</dbReference>
<keyword evidence="2" id="KW-1185">Reference proteome</keyword>
<sequence length="130" mass="15831">MLLRKIFIFKLDDIKNGTISRIYMDRTCDYVEKYFFNTPLEDGSVENIFDFRFYIPNNSVMHEIPDDVMETKFSFLFRLMRNLYHHGRYNQGEHFHSQALEYMLHSSFPFAIEQLCIQFSDDGFIHRFWT</sequence>